<proteinExistence type="predicted"/>
<organism evidence="2 3">
    <name type="scientific">Chitinophaga caseinilytica</name>
    <dbReference type="NCBI Taxonomy" id="2267521"/>
    <lineage>
        <taxon>Bacteria</taxon>
        <taxon>Pseudomonadati</taxon>
        <taxon>Bacteroidota</taxon>
        <taxon>Chitinophagia</taxon>
        <taxon>Chitinophagales</taxon>
        <taxon>Chitinophagaceae</taxon>
        <taxon>Chitinophaga</taxon>
    </lineage>
</organism>
<accession>A0ABZ2YYY0</accession>
<evidence type="ECO:0000256" key="1">
    <source>
        <dbReference type="SAM" id="MobiDB-lite"/>
    </source>
</evidence>
<dbReference type="RefSeq" id="WP_341839412.1">
    <property type="nucleotide sequence ID" value="NZ_CP149792.1"/>
</dbReference>
<feature type="region of interest" description="Disordered" evidence="1">
    <location>
        <begin position="1"/>
        <end position="25"/>
    </location>
</feature>
<evidence type="ECO:0000313" key="2">
    <source>
        <dbReference type="EMBL" id="WZN44633.1"/>
    </source>
</evidence>
<dbReference type="Proteomes" id="UP001449657">
    <property type="component" value="Chromosome"/>
</dbReference>
<evidence type="ECO:0000313" key="3">
    <source>
        <dbReference type="Proteomes" id="UP001449657"/>
    </source>
</evidence>
<dbReference type="EMBL" id="CP150096">
    <property type="protein sequence ID" value="WZN44633.1"/>
    <property type="molecule type" value="Genomic_DNA"/>
</dbReference>
<reference evidence="2 3" key="1">
    <citation type="submission" date="2024-03" db="EMBL/GenBank/DDBJ databases">
        <title>Chitinophaga caseinilytica sp. nov., a casein hydrolysing bacterium isolated from forest soil.</title>
        <authorList>
            <person name="Lee D.S."/>
            <person name="Han D.M."/>
            <person name="Baek J.H."/>
            <person name="Choi D.G."/>
            <person name="Jeon J.H."/>
            <person name="Jeon C.O."/>
        </authorList>
    </citation>
    <scope>NUCLEOTIDE SEQUENCE [LARGE SCALE GENOMIC DNA]</scope>
    <source>
        <strain evidence="2 3">KACC 19118</strain>
    </source>
</reference>
<gene>
    <name evidence="2" type="ORF">WJU22_17190</name>
</gene>
<name>A0ABZ2YYY0_9BACT</name>
<protein>
    <submittedName>
        <fullName evidence="2">Uncharacterized protein</fullName>
    </submittedName>
</protein>
<keyword evidence="3" id="KW-1185">Reference proteome</keyword>
<sequence>MESLNRLPANARQLPAIPGSQLPSPAFKDIKDPLRGQFLSYIQASSGTAKFNQLQQGFGVLKDSARMEQFLDNKLRGFYALFKDHPAASQLKLPGKPENTLRKASAQTAFGDTTGNASGWWSNVEIQDRFALGSIPVNLQYANVSGYSRFGHDLSGENLGNFKFDREAYLQKVSAHVRKNYDLKKYFLDDIDFKSQLKQFADTRMKSLAGAGDSLARLVRPEDLIYFDSAQLRNQLLANAAADSLHRFAEKDLDAHLSKLLQLQKELGGSLDVNSMLNRQHAVRGQIDQIIDNPASVANMAGDLIPMSGLQRLFLKIRELNVGNIAANASKGSVSDLFMTGAAGSMLNKNKFLMLGAGKTRQALPYDMGLEGGLNAPSSSLQFLRMGRGELGAAHQHVSMVNANTRRDPRMPDVRVLKQNIFAGALSNQFSFGDYGKLDFEISKSNSSTGGAGPTGDHAAVSKAAIAHFFDDFFVTLSTGLRYSGEVQDWGTTHSVYFNYSGLGYNNPGNPYARRGMIAYGLQLKRSWLKNKASVQLRTDFRDMARSAVSGSQWKNRTLALDGRYRLSKKLTLGARIHESSMRSTGEHGRDEVFVNRKVSFNSQWNAKMGGLRFFNQSALGMQQLHYLTSAGPLKSLFLNTQVSHTIPIGERMISTNIFYNRDVRNAAIYGNLLTIDAGYHYRLLKVLQCGSSLTFLDNRNVVSQAGIRQQVAATLLRRCQVNLSLDARKSFMDSPQNYLYGNFRSEVSFFYMLN</sequence>